<dbReference type="AlphaFoldDB" id="A0AAN9CPK0"/>
<dbReference type="Proteomes" id="UP001364617">
    <property type="component" value="Unassembled WGS sequence"/>
</dbReference>
<sequence length="175" mass="19246">MAVLRTLLLLFVVFSMGNARGTGSTLDLVKCPRGWKSFGPRCYQYFSQSVRWITAERNCQTLGANLASVHDKPENDFLLSLFPSSTRTWVGAHDGEQEGEWLWSDGSVYSYTNWCSGEPNNSGGPENCLEISWTSNRCWNDTPCSTSLNYICVLDKIIICHPAAAALAAAAAGHD</sequence>
<keyword evidence="2" id="KW-0732">Signal</keyword>
<dbReference type="PANTHER" id="PTHR22803">
    <property type="entry name" value="MANNOSE, PHOSPHOLIPASE, LECTIN RECEPTOR RELATED"/>
    <property type="match status" value="1"/>
</dbReference>
<evidence type="ECO:0000256" key="2">
    <source>
        <dbReference type="SAM" id="SignalP"/>
    </source>
</evidence>
<keyword evidence="1" id="KW-1015">Disulfide bond</keyword>
<dbReference type="InterPro" id="IPR002353">
    <property type="entry name" value="AntifreezeII"/>
</dbReference>
<dbReference type="Gene3D" id="3.10.100.10">
    <property type="entry name" value="Mannose-Binding Protein A, subunit A"/>
    <property type="match status" value="1"/>
</dbReference>
<dbReference type="PRINTS" id="PR00356">
    <property type="entry name" value="ANTIFREEZEII"/>
</dbReference>
<feature type="signal peptide" evidence="2">
    <location>
        <begin position="1"/>
        <end position="19"/>
    </location>
</feature>
<proteinExistence type="predicted"/>
<gene>
    <name evidence="4" type="ORF">R3I93_015702</name>
</gene>
<accession>A0AAN9CPK0</accession>
<dbReference type="SMART" id="SM00034">
    <property type="entry name" value="CLECT"/>
    <property type="match status" value="1"/>
</dbReference>
<dbReference type="EMBL" id="JAYKXH010000016">
    <property type="protein sequence ID" value="KAK7141636.1"/>
    <property type="molecule type" value="Genomic_DNA"/>
</dbReference>
<dbReference type="SUPFAM" id="SSF56436">
    <property type="entry name" value="C-type lectin-like"/>
    <property type="match status" value="1"/>
</dbReference>
<name>A0AAN9CPK0_9TELE</name>
<reference evidence="4 5" key="1">
    <citation type="submission" date="2024-02" db="EMBL/GenBank/DDBJ databases">
        <title>Chromosome-level genome assembly of the Eurasian Minnow (Phoxinus phoxinus).</title>
        <authorList>
            <person name="Oriowo T.O."/>
            <person name="Martin S."/>
            <person name="Stange M."/>
            <person name="Chrysostomakis Y."/>
            <person name="Brown T."/>
            <person name="Winkler S."/>
            <person name="Kukowka S."/>
            <person name="Myers E.W."/>
            <person name="Bohne A."/>
        </authorList>
    </citation>
    <scope>NUCLEOTIDE SEQUENCE [LARGE SCALE GENOMIC DNA]</scope>
    <source>
        <strain evidence="4">ZFMK-TIS-60720</strain>
        <tissue evidence="4">Whole Organism</tissue>
    </source>
</reference>
<evidence type="ECO:0000256" key="1">
    <source>
        <dbReference type="ARBA" id="ARBA00023157"/>
    </source>
</evidence>
<evidence type="ECO:0000259" key="3">
    <source>
        <dbReference type="PROSITE" id="PS50041"/>
    </source>
</evidence>
<keyword evidence="5" id="KW-1185">Reference proteome</keyword>
<evidence type="ECO:0000313" key="4">
    <source>
        <dbReference type="EMBL" id="KAK7141636.1"/>
    </source>
</evidence>
<protein>
    <recommendedName>
        <fullName evidence="3">C-type lectin domain-containing protein</fullName>
    </recommendedName>
</protein>
<dbReference type="InterPro" id="IPR050111">
    <property type="entry name" value="C-type_lectin/snaclec_domain"/>
</dbReference>
<dbReference type="PROSITE" id="PS50041">
    <property type="entry name" value="C_TYPE_LECTIN_2"/>
    <property type="match status" value="1"/>
</dbReference>
<feature type="chain" id="PRO_5042816652" description="C-type lectin domain-containing protein" evidence="2">
    <location>
        <begin position="20"/>
        <end position="175"/>
    </location>
</feature>
<dbReference type="InterPro" id="IPR001304">
    <property type="entry name" value="C-type_lectin-like"/>
</dbReference>
<dbReference type="InterPro" id="IPR016186">
    <property type="entry name" value="C-type_lectin-like/link_sf"/>
</dbReference>
<comment type="caution">
    <text evidence="4">The sequence shown here is derived from an EMBL/GenBank/DDBJ whole genome shotgun (WGS) entry which is preliminary data.</text>
</comment>
<evidence type="ECO:0000313" key="5">
    <source>
        <dbReference type="Proteomes" id="UP001364617"/>
    </source>
</evidence>
<dbReference type="Pfam" id="PF00059">
    <property type="entry name" value="Lectin_C"/>
    <property type="match status" value="1"/>
</dbReference>
<dbReference type="InterPro" id="IPR016187">
    <property type="entry name" value="CTDL_fold"/>
</dbReference>
<dbReference type="InterPro" id="IPR018378">
    <property type="entry name" value="C-type_lectin_CS"/>
</dbReference>
<dbReference type="PROSITE" id="PS00615">
    <property type="entry name" value="C_TYPE_LECTIN_1"/>
    <property type="match status" value="1"/>
</dbReference>
<organism evidence="4 5">
    <name type="scientific">Phoxinus phoxinus</name>
    <name type="common">Eurasian minnow</name>
    <dbReference type="NCBI Taxonomy" id="58324"/>
    <lineage>
        <taxon>Eukaryota</taxon>
        <taxon>Metazoa</taxon>
        <taxon>Chordata</taxon>
        <taxon>Craniata</taxon>
        <taxon>Vertebrata</taxon>
        <taxon>Euteleostomi</taxon>
        <taxon>Actinopterygii</taxon>
        <taxon>Neopterygii</taxon>
        <taxon>Teleostei</taxon>
        <taxon>Ostariophysi</taxon>
        <taxon>Cypriniformes</taxon>
        <taxon>Leuciscidae</taxon>
        <taxon>Phoxininae</taxon>
        <taxon>Phoxinus</taxon>
    </lineage>
</organism>
<feature type="domain" description="C-type lectin" evidence="3">
    <location>
        <begin position="38"/>
        <end position="153"/>
    </location>
</feature>